<dbReference type="Proteomes" id="UP000663981">
    <property type="component" value="Unassembled WGS sequence"/>
</dbReference>
<dbReference type="SUPFAM" id="SSF75005">
    <property type="entry name" value="Arabinanase/levansucrase/invertase"/>
    <property type="match status" value="1"/>
</dbReference>
<dbReference type="InterPro" id="IPR054470">
    <property type="entry name" value="FIMAH_dom"/>
</dbReference>
<dbReference type="RefSeq" id="WP_207975330.1">
    <property type="nucleotide sequence ID" value="NZ_JAGDEL010000002.1"/>
</dbReference>
<dbReference type="Gene3D" id="2.115.10.20">
    <property type="entry name" value="Glycosyl hydrolase domain, family 43"/>
    <property type="match status" value="1"/>
</dbReference>
<comment type="caution">
    <text evidence="6">The sequence shown here is derived from an EMBL/GenBank/DDBJ whole genome shotgun (WGS) entry which is preliminary data.</text>
</comment>
<dbReference type="PANTHER" id="PTHR22925">
    <property type="entry name" value="GLYCOSYL HYDROLASE 43 FAMILY MEMBER"/>
    <property type="match status" value="1"/>
</dbReference>
<organism evidence="6 7">
    <name type="scientific">Metabacillus bambusae</name>
    <dbReference type="NCBI Taxonomy" id="2795218"/>
    <lineage>
        <taxon>Bacteria</taxon>
        <taxon>Bacillati</taxon>
        <taxon>Bacillota</taxon>
        <taxon>Bacilli</taxon>
        <taxon>Bacillales</taxon>
        <taxon>Bacillaceae</taxon>
        <taxon>Metabacillus</taxon>
    </lineage>
</organism>
<evidence type="ECO:0000259" key="5">
    <source>
        <dbReference type="Pfam" id="PF22888"/>
    </source>
</evidence>
<dbReference type="InterPro" id="IPR011081">
    <property type="entry name" value="Big_4"/>
</dbReference>
<dbReference type="Pfam" id="PF22888">
    <property type="entry name" value="FIMAH"/>
    <property type="match status" value="1"/>
</dbReference>
<keyword evidence="7" id="KW-1185">Reference proteome</keyword>
<reference evidence="6 7" key="1">
    <citation type="submission" date="2021-03" db="EMBL/GenBank/DDBJ databases">
        <title>Whole genome sequence of Metabacillus bambusae BG109.</title>
        <authorList>
            <person name="Jeong J.W."/>
        </authorList>
    </citation>
    <scope>NUCLEOTIDE SEQUENCE [LARGE SCALE GENOMIC DNA]</scope>
    <source>
        <strain evidence="6 7">BG109</strain>
    </source>
</reference>
<name>A0ABS3MXD7_9BACI</name>
<proteinExistence type="inferred from homology"/>
<dbReference type="Pfam" id="PF07532">
    <property type="entry name" value="Big_4"/>
    <property type="match status" value="1"/>
</dbReference>
<evidence type="ECO:0000313" key="6">
    <source>
        <dbReference type="EMBL" id="MBO1510687.1"/>
    </source>
</evidence>
<accession>A0ABS3MXD7</accession>
<dbReference type="Gene3D" id="2.60.120.430">
    <property type="entry name" value="Galactose-binding lectin"/>
    <property type="match status" value="1"/>
</dbReference>
<feature type="domain" description="FIMAH" evidence="5">
    <location>
        <begin position="809"/>
        <end position="890"/>
    </location>
</feature>
<dbReference type="InterPro" id="IPR023296">
    <property type="entry name" value="Glyco_hydro_beta-prop_sf"/>
</dbReference>
<dbReference type="SUPFAM" id="SSF49785">
    <property type="entry name" value="Galactose-binding domain-like"/>
    <property type="match status" value="1"/>
</dbReference>
<dbReference type="CDD" id="cd18825">
    <property type="entry name" value="GH43_CtGH43-like"/>
    <property type="match status" value="1"/>
</dbReference>
<evidence type="ECO:0000256" key="1">
    <source>
        <dbReference type="ARBA" id="ARBA00009865"/>
    </source>
</evidence>
<evidence type="ECO:0000256" key="2">
    <source>
        <dbReference type="ARBA" id="ARBA00022801"/>
    </source>
</evidence>
<evidence type="ECO:0000313" key="7">
    <source>
        <dbReference type="Proteomes" id="UP000663981"/>
    </source>
</evidence>
<comment type="similarity">
    <text evidence="1">Belongs to the glycosyl hydrolase 43 family.</text>
</comment>
<keyword evidence="2" id="KW-0378">Hydrolase</keyword>
<evidence type="ECO:0000259" key="4">
    <source>
        <dbReference type="Pfam" id="PF07532"/>
    </source>
</evidence>
<dbReference type="InterPro" id="IPR006710">
    <property type="entry name" value="Glyco_hydro_43"/>
</dbReference>
<dbReference type="EMBL" id="JAGDEL010000002">
    <property type="protein sequence ID" value="MBO1510687.1"/>
    <property type="molecule type" value="Genomic_DNA"/>
</dbReference>
<feature type="domain" description="Bacterial Ig-like" evidence="4">
    <location>
        <begin position="399"/>
        <end position="447"/>
    </location>
</feature>
<dbReference type="InterPro" id="IPR008979">
    <property type="entry name" value="Galactose-bd-like_sf"/>
</dbReference>
<sequence>MVKDKKLLLLLMISFIFTICAFYTQVSAEGVINDSFKPGEEWRDTNGEIIQAHGGGIMYDEKTKTYYWYGEDKTKGYLPATGVHAYSSKDLYNWKDEGVVMKAIENREDMDTDPYFIDLYKNLSAAEKDVIFSDINTARGVLERPKVIYNEKTDKYVLWLHVDGPYEGSDSNYAKAKAGVAISDSPTGPFEYIESNRLNKMPEGYEYKVRNTGMSRDMNLFVDDDGTAYIIYSSEENYSLYISKLNEDYTAISGDEYGKDFIRAIYNGHREAPAMFKYDGKYYLITSGATGWDANPARYHVSDSVLGEWTDMGNPVLGDGASTTHGSQSTFVIPVDPENGKFIFMGDRWNRNDLANSRYIWLPIEFGQEDEVVLNWYDEWKLDILDRMGKVTINTEIPEKVLVGETPILPSVVNVTIPKGGTFNTPVTWSYDADEFSKPGNVVVKATFPELLNKVLNVKVAVVLPVSVGELELDSDVLLYGNQYTLTTAVTNNTESDKEITVNANVPFGWKTEQITLQVDSLDSKEVTIPIIPPSNGAPAIFNLETTVKYDSKEVENADGIVAIPKAEDLAFALDAGTSTSTVFGEYNPLSPNEKWDSAKGYGWIGTVPDSRDRGEVDSLRKDLIASFNPATLGLSIPAGYHTVYVISGDRQYGQGNTMITVEGTKVAETGGTAQGEFKVLSFGIDGGETGRKVDLEFTGESGKHWIFNALMVKKDKTAPSINTMANGEAFHEALTVKETESVTFTWEANDDESGIAEVTATFDGKVYKEGTAIALAGKLGEHYLGVKAEDKAGNVKEASYVINVTTSAADMQILIEGFEEAGEFTNHGAAQSLQAHLDSVDNYVEKDEMEKASHHLKKFKQLLDNHKENKFISDKTYNVLNADVDYLLEKW</sequence>
<protein>
    <submittedName>
        <fullName evidence="6">Family 43 glycosylhydrolase</fullName>
    </submittedName>
</protein>
<evidence type="ECO:0000256" key="3">
    <source>
        <dbReference type="ARBA" id="ARBA00023295"/>
    </source>
</evidence>
<keyword evidence="3" id="KW-0326">Glycosidase</keyword>
<dbReference type="Pfam" id="PF04616">
    <property type="entry name" value="Glyco_hydro_43"/>
    <property type="match status" value="1"/>
</dbReference>
<dbReference type="PANTHER" id="PTHR22925:SF3">
    <property type="entry name" value="GLYCOSYL HYDROLASE FAMILY PROTEIN 43"/>
    <property type="match status" value="1"/>
</dbReference>
<gene>
    <name evidence="6" type="ORF">I7822_03160</name>
</gene>